<sequence length="232" mass="25727">MVPLQSFLAKLGGGCCWLCLLPLTSTEQQGFCRACYADLPRLPPTSLRWRGPAQAGSYGRNWFAALAWGAESRQLVKRFKFQRCPELTKVLAPLLAAQVCACYRSQPQAWPDLIVAMPMSRKRWRQRGYNQAALLAREVAGLVQLPFAAGLLRRLHDEGKQHQLSRQQRWQAMSRAVHCTRSVQGLTVAIVDDVLTTGASVTAAAAALQRRGAKAVDVWTLCYTEPHRAGVL</sequence>
<dbReference type="AlphaFoldDB" id="A0A432XVX6"/>
<accession>A0A432XVX6</accession>
<feature type="domain" description="Phosphoribosyltransferase" evidence="2">
    <location>
        <begin position="136"/>
        <end position="223"/>
    </location>
</feature>
<comment type="similarity">
    <text evidence="1">Belongs to the ComF/GntX family.</text>
</comment>
<dbReference type="SUPFAM" id="SSF53271">
    <property type="entry name" value="PRTase-like"/>
    <property type="match status" value="1"/>
</dbReference>
<keyword evidence="4" id="KW-1185">Reference proteome</keyword>
<comment type="caution">
    <text evidence="3">The sequence shown here is derived from an EMBL/GenBank/DDBJ whole genome shotgun (WGS) entry which is preliminary data.</text>
</comment>
<dbReference type="EMBL" id="PIPW01000002">
    <property type="protein sequence ID" value="RUO52880.1"/>
    <property type="molecule type" value="Genomic_DNA"/>
</dbReference>
<name>A0A432XVX6_9GAMM</name>
<protein>
    <submittedName>
        <fullName evidence="3">DNA utilization protein GntX</fullName>
    </submittedName>
</protein>
<dbReference type="Gene3D" id="3.40.50.2020">
    <property type="match status" value="1"/>
</dbReference>
<dbReference type="InterPro" id="IPR029057">
    <property type="entry name" value="PRTase-like"/>
</dbReference>
<gene>
    <name evidence="3" type="ORF">CWI69_07535</name>
</gene>
<organism evidence="3 4">
    <name type="scientific">Pseudidiomarina halophila</name>
    <dbReference type="NCBI Taxonomy" id="1449799"/>
    <lineage>
        <taxon>Bacteria</taxon>
        <taxon>Pseudomonadati</taxon>
        <taxon>Pseudomonadota</taxon>
        <taxon>Gammaproteobacteria</taxon>
        <taxon>Alteromonadales</taxon>
        <taxon>Idiomarinaceae</taxon>
        <taxon>Pseudidiomarina</taxon>
    </lineage>
</organism>
<evidence type="ECO:0000313" key="4">
    <source>
        <dbReference type="Proteomes" id="UP000287198"/>
    </source>
</evidence>
<dbReference type="RefSeq" id="WP_126763413.1">
    <property type="nucleotide sequence ID" value="NZ_JBHLTZ010000012.1"/>
</dbReference>
<dbReference type="Proteomes" id="UP000287198">
    <property type="component" value="Unassembled WGS sequence"/>
</dbReference>
<dbReference type="PANTHER" id="PTHR47505">
    <property type="entry name" value="DNA UTILIZATION PROTEIN YHGH"/>
    <property type="match status" value="1"/>
</dbReference>
<dbReference type="InterPro" id="IPR000836">
    <property type="entry name" value="PRTase_dom"/>
</dbReference>
<reference evidence="4" key="1">
    <citation type="journal article" date="2018" name="Front. Microbiol.">
        <title>Genome-Based Analysis Reveals the Taxonomy and Diversity of the Family Idiomarinaceae.</title>
        <authorList>
            <person name="Liu Y."/>
            <person name="Lai Q."/>
            <person name="Shao Z."/>
        </authorList>
    </citation>
    <scope>NUCLEOTIDE SEQUENCE [LARGE SCALE GENOMIC DNA]</scope>
    <source>
        <strain evidence="4">BH195</strain>
    </source>
</reference>
<evidence type="ECO:0000313" key="3">
    <source>
        <dbReference type="EMBL" id="RUO52880.1"/>
    </source>
</evidence>
<evidence type="ECO:0000259" key="2">
    <source>
        <dbReference type="Pfam" id="PF00156"/>
    </source>
</evidence>
<proteinExistence type="inferred from homology"/>
<dbReference type="CDD" id="cd06223">
    <property type="entry name" value="PRTases_typeI"/>
    <property type="match status" value="1"/>
</dbReference>
<dbReference type="OrthoDB" id="9793412at2"/>
<dbReference type="PANTHER" id="PTHR47505:SF1">
    <property type="entry name" value="DNA UTILIZATION PROTEIN YHGH"/>
    <property type="match status" value="1"/>
</dbReference>
<dbReference type="InterPro" id="IPR051910">
    <property type="entry name" value="ComF/GntX_DNA_util-trans"/>
</dbReference>
<evidence type="ECO:0000256" key="1">
    <source>
        <dbReference type="ARBA" id="ARBA00008007"/>
    </source>
</evidence>
<dbReference type="Pfam" id="PF00156">
    <property type="entry name" value="Pribosyltran"/>
    <property type="match status" value="1"/>
</dbReference>